<feature type="domain" description="RRM" evidence="4">
    <location>
        <begin position="7"/>
        <end position="85"/>
    </location>
</feature>
<dbReference type="InterPro" id="IPR035979">
    <property type="entry name" value="RBD_domain_sf"/>
</dbReference>
<dbReference type="GO" id="GO:0005685">
    <property type="term" value="C:U1 snRNP"/>
    <property type="evidence" value="ECO:0007669"/>
    <property type="project" value="TreeGrafter"/>
</dbReference>
<dbReference type="EMBL" id="OZ034820">
    <property type="protein sequence ID" value="CAL1400570.1"/>
    <property type="molecule type" value="Genomic_DNA"/>
</dbReference>
<evidence type="ECO:0000256" key="3">
    <source>
        <dbReference type="PROSITE-ProRule" id="PRU00176"/>
    </source>
</evidence>
<reference evidence="5 6" key="1">
    <citation type="submission" date="2024-04" db="EMBL/GenBank/DDBJ databases">
        <authorList>
            <person name="Fracassetti M."/>
        </authorList>
    </citation>
    <scope>NUCLEOTIDE SEQUENCE [LARGE SCALE GENOMIC DNA]</scope>
</reference>
<comment type="subcellular location">
    <subcellularLocation>
        <location evidence="1">Nucleus</location>
    </subcellularLocation>
</comment>
<dbReference type="InterPro" id="IPR012677">
    <property type="entry name" value="Nucleotide-bd_a/b_plait_sf"/>
</dbReference>
<accession>A0AAV2FSL1</accession>
<dbReference type="GO" id="GO:0003729">
    <property type="term" value="F:mRNA binding"/>
    <property type="evidence" value="ECO:0007669"/>
    <property type="project" value="TreeGrafter"/>
</dbReference>
<dbReference type="PANTHER" id="PTHR13952">
    <property type="entry name" value="U1 SMALL NUCLEAR RIBONUCLEOPROTEIN 70 KD"/>
    <property type="match status" value="1"/>
</dbReference>
<dbReference type="AlphaFoldDB" id="A0AAV2FSL1"/>
<dbReference type="InterPro" id="IPR051183">
    <property type="entry name" value="U1_U11-U12_snRNP_70-35kDa"/>
</dbReference>
<gene>
    <name evidence="5" type="ORF">LTRI10_LOCUS40686</name>
</gene>
<evidence type="ECO:0000256" key="1">
    <source>
        <dbReference type="ARBA" id="ARBA00004123"/>
    </source>
</evidence>
<dbReference type="InterPro" id="IPR000504">
    <property type="entry name" value="RRM_dom"/>
</dbReference>
<dbReference type="FunFam" id="3.30.70.330:FF:001138">
    <property type="entry name" value="RNA-binding (RRM/RBD/RNP motifs) family protein"/>
    <property type="match status" value="1"/>
</dbReference>
<protein>
    <recommendedName>
        <fullName evidence="4">RRM domain-containing protein</fullName>
    </recommendedName>
</protein>
<dbReference type="SUPFAM" id="SSF54928">
    <property type="entry name" value="RNA-binding domain, RBD"/>
    <property type="match status" value="1"/>
</dbReference>
<evidence type="ECO:0000259" key="4">
    <source>
        <dbReference type="PROSITE" id="PS50102"/>
    </source>
</evidence>
<name>A0AAV2FSL1_9ROSI</name>
<evidence type="ECO:0000256" key="2">
    <source>
        <dbReference type="ARBA" id="ARBA00023242"/>
    </source>
</evidence>
<dbReference type="PROSITE" id="PS50102">
    <property type="entry name" value="RRM"/>
    <property type="match status" value="1"/>
</dbReference>
<dbReference type="GO" id="GO:0030619">
    <property type="term" value="F:U1 snRNA binding"/>
    <property type="evidence" value="ECO:0007669"/>
    <property type="project" value="TreeGrafter"/>
</dbReference>
<keyword evidence="6" id="KW-1185">Reference proteome</keyword>
<dbReference type="CDD" id="cd00590">
    <property type="entry name" value="RRM_SF"/>
    <property type="match status" value="1"/>
</dbReference>
<dbReference type="GO" id="GO:0071004">
    <property type="term" value="C:U2-type prespliceosome"/>
    <property type="evidence" value="ECO:0007669"/>
    <property type="project" value="TreeGrafter"/>
</dbReference>
<dbReference type="GO" id="GO:0071011">
    <property type="term" value="C:precatalytic spliceosome"/>
    <property type="evidence" value="ECO:0007669"/>
    <property type="project" value="TreeGrafter"/>
</dbReference>
<sequence length="93" mass="10402">MAKRAGAELFVSRLSNYITTQRLENLFAPFGVIQQARLVVDPRTKKPKGFGFVRFQSESDAQKAMKALDGRIVDGRLIFVEVAETTRPGEDQS</sequence>
<organism evidence="5 6">
    <name type="scientific">Linum trigynum</name>
    <dbReference type="NCBI Taxonomy" id="586398"/>
    <lineage>
        <taxon>Eukaryota</taxon>
        <taxon>Viridiplantae</taxon>
        <taxon>Streptophyta</taxon>
        <taxon>Embryophyta</taxon>
        <taxon>Tracheophyta</taxon>
        <taxon>Spermatophyta</taxon>
        <taxon>Magnoliopsida</taxon>
        <taxon>eudicotyledons</taxon>
        <taxon>Gunneridae</taxon>
        <taxon>Pentapetalae</taxon>
        <taxon>rosids</taxon>
        <taxon>fabids</taxon>
        <taxon>Malpighiales</taxon>
        <taxon>Linaceae</taxon>
        <taxon>Linum</taxon>
    </lineage>
</organism>
<dbReference type="Gene3D" id="3.30.70.330">
    <property type="match status" value="1"/>
</dbReference>
<evidence type="ECO:0000313" key="6">
    <source>
        <dbReference type="Proteomes" id="UP001497516"/>
    </source>
</evidence>
<proteinExistence type="predicted"/>
<dbReference type="Proteomes" id="UP001497516">
    <property type="component" value="Chromosome 7"/>
</dbReference>
<dbReference type="PANTHER" id="PTHR13952:SF21">
    <property type="entry name" value="POLYNUCLEOTIDE ADENYLYLTRANSFERASE DOMAIN_RNA RECOGNITION MOTIF PROTEIN-RELATED"/>
    <property type="match status" value="1"/>
</dbReference>
<keyword evidence="2" id="KW-0539">Nucleus</keyword>
<dbReference type="SMART" id="SM00360">
    <property type="entry name" value="RRM"/>
    <property type="match status" value="1"/>
</dbReference>
<dbReference type="Pfam" id="PF00076">
    <property type="entry name" value="RRM_1"/>
    <property type="match status" value="1"/>
</dbReference>
<keyword evidence="3" id="KW-0694">RNA-binding</keyword>
<dbReference type="GO" id="GO:0000398">
    <property type="term" value="P:mRNA splicing, via spliceosome"/>
    <property type="evidence" value="ECO:0007669"/>
    <property type="project" value="TreeGrafter"/>
</dbReference>
<evidence type="ECO:0000313" key="5">
    <source>
        <dbReference type="EMBL" id="CAL1400570.1"/>
    </source>
</evidence>